<evidence type="ECO:0000256" key="1">
    <source>
        <dbReference type="SAM" id="SignalP"/>
    </source>
</evidence>
<dbReference type="KEGG" id="clec:106670028"/>
<dbReference type="InterPro" id="IPR036682">
    <property type="entry name" value="OS_D_A10/PebIII_sf"/>
</dbReference>
<dbReference type="InterPro" id="IPR005055">
    <property type="entry name" value="A10/PebIII"/>
</dbReference>
<evidence type="ECO:0000313" key="2">
    <source>
        <dbReference type="EnsemblMetazoa" id="XP_014255494.1"/>
    </source>
</evidence>
<dbReference type="OrthoDB" id="6344725at2759"/>
<feature type="signal peptide" evidence="1">
    <location>
        <begin position="1"/>
        <end position="16"/>
    </location>
</feature>
<organism evidence="2 3">
    <name type="scientific">Cimex lectularius</name>
    <name type="common">Bed bug</name>
    <name type="synonym">Acanthia lectularia</name>
    <dbReference type="NCBI Taxonomy" id="79782"/>
    <lineage>
        <taxon>Eukaryota</taxon>
        <taxon>Metazoa</taxon>
        <taxon>Ecdysozoa</taxon>
        <taxon>Arthropoda</taxon>
        <taxon>Hexapoda</taxon>
        <taxon>Insecta</taxon>
        <taxon>Pterygota</taxon>
        <taxon>Neoptera</taxon>
        <taxon>Paraneoptera</taxon>
        <taxon>Hemiptera</taxon>
        <taxon>Heteroptera</taxon>
        <taxon>Panheteroptera</taxon>
        <taxon>Cimicomorpha</taxon>
        <taxon>Cimicidae</taxon>
        <taxon>Cimex</taxon>
    </lineage>
</organism>
<reference evidence="2" key="1">
    <citation type="submission" date="2022-01" db="UniProtKB">
        <authorList>
            <consortium name="EnsemblMetazoa"/>
        </authorList>
    </citation>
    <scope>IDENTIFICATION</scope>
</reference>
<evidence type="ECO:0000313" key="3">
    <source>
        <dbReference type="Proteomes" id="UP000494040"/>
    </source>
</evidence>
<evidence type="ECO:0008006" key="4">
    <source>
        <dbReference type="Google" id="ProtNLM"/>
    </source>
</evidence>
<dbReference type="Gene3D" id="1.10.2080.10">
    <property type="entry name" value="Insect odorant-binding protein A10/Ejaculatory bulb-specific protein 3"/>
    <property type="match status" value="1"/>
</dbReference>
<accession>A0A8I6TJG8</accession>
<dbReference type="Pfam" id="PF03392">
    <property type="entry name" value="OS-D"/>
    <property type="match status" value="1"/>
</dbReference>
<feature type="chain" id="PRO_5035295148" description="Chemosensory protein" evidence="1">
    <location>
        <begin position="17"/>
        <end position="118"/>
    </location>
</feature>
<gene>
    <name evidence="2" type="primary">106670028</name>
</gene>
<keyword evidence="1" id="KW-0732">Signal</keyword>
<dbReference type="SUPFAM" id="SSF100910">
    <property type="entry name" value="Chemosensory protein Csp2"/>
    <property type="match status" value="1"/>
</dbReference>
<dbReference type="Proteomes" id="UP000494040">
    <property type="component" value="Unassembled WGS sequence"/>
</dbReference>
<sequence>MKLLLVFVCLVGLAVSQETYTSQYDNINVDSILANERIVRQYVKCLLDQTRCNNEGKTLKKILPDALRTGCKKCTSTQKVQAEKVLRHLYRQRRNDWNRLKAKYDPSGQYSRFYESML</sequence>
<dbReference type="PANTHER" id="PTHR11257:SF13">
    <property type="entry name" value="GEO07322P1"/>
    <property type="match status" value="1"/>
</dbReference>
<proteinExistence type="predicted"/>
<keyword evidence="3" id="KW-1185">Reference proteome</keyword>
<dbReference type="PANTHER" id="PTHR11257">
    <property type="entry name" value="CHEMOSENSORY PROTEIN-RELATED"/>
    <property type="match status" value="1"/>
</dbReference>
<dbReference type="AlphaFoldDB" id="A0A8I6TJG8"/>
<name>A0A8I6TJG8_CIMLE</name>
<protein>
    <recommendedName>
        <fullName evidence="4">Chemosensory protein</fullName>
    </recommendedName>
</protein>
<dbReference type="OMA" id="IYVKRYR"/>
<dbReference type="EnsemblMetazoa" id="XM_014400008.2">
    <property type="protein sequence ID" value="XP_014255494.1"/>
    <property type="gene ID" value="LOC106670028"/>
</dbReference>